<reference evidence="8" key="1">
    <citation type="journal article" date="2014" name="Front. Microbiol.">
        <title>High frequency of phylogenetically diverse reductive dehalogenase-homologous genes in deep subseafloor sedimentary metagenomes.</title>
        <authorList>
            <person name="Kawai M."/>
            <person name="Futagami T."/>
            <person name="Toyoda A."/>
            <person name="Takaki Y."/>
            <person name="Nishi S."/>
            <person name="Hori S."/>
            <person name="Arai W."/>
            <person name="Tsubouchi T."/>
            <person name="Morono Y."/>
            <person name="Uchiyama I."/>
            <person name="Ito T."/>
            <person name="Fujiyama A."/>
            <person name="Inagaki F."/>
            <person name="Takami H."/>
        </authorList>
    </citation>
    <scope>NUCLEOTIDE SEQUENCE</scope>
    <source>
        <strain evidence="8">Expedition CK06-06</strain>
    </source>
</reference>
<name>X1EX85_9ZZZZ</name>
<keyword evidence="3" id="KW-0418">Kinase</keyword>
<dbReference type="GO" id="GO:0016260">
    <property type="term" value="P:selenocysteine biosynthetic process"/>
    <property type="evidence" value="ECO:0007669"/>
    <property type="project" value="TreeGrafter"/>
</dbReference>
<protein>
    <recommendedName>
        <fullName evidence="9">PurM-like N-terminal domain-containing protein</fullName>
    </recommendedName>
</protein>
<dbReference type="Pfam" id="PF02769">
    <property type="entry name" value="AIRS_C"/>
    <property type="match status" value="1"/>
</dbReference>
<dbReference type="PANTHER" id="PTHR10256:SF0">
    <property type="entry name" value="INACTIVE SELENIDE, WATER DIKINASE-LIKE PROTEIN-RELATED"/>
    <property type="match status" value="1"/>
</dbReference>
<evidence type="ECO:0000256" key="5">
    <source>
        <dbReference type="ARBA" id="ARBA00023266"/>
    </source>
</evidence>
<dbReference type="InterPro" id="IPR036676">
    <property type="entry name" value="PurM-like_C_sf"/>
</dbReference>
<dbReference type="PANTHER" id="PTHR10256">
    <property type="entry name" value="SELENIDE, WATER DIKINASE"/>
    <property type="match status" value="1"/>
</dbReference>
<feature type="domain" description="PurM-like N-terminal" evidence="6">
    <location>
        <begin position="5"/>
        <end position="95"/>
    </location>
</feature>
<evidence type="ECO:0000256" key="4">
    <source>
        <dbReference type="ARBA" id="ARBA00022840"/>
    </source>
</evidence>
<dbReference type="SUPFAM" id="SSF56042">
    <property type="entry name" value="PurM C-terminal domain-like"/>
    <property type="match status" value="1"/>
</dbReference>
<dbReference type="NCBIfam" id="TIGR00476">
    <property type="entry name" value="selD"/>
    <property type="match status" value="1"/>
</dbReference>
<dbReference type="Gene3D" id="3.30.1330.10">
    <property type="entry name" value="PurM-like, N-terminal domain"/>
    <property type="match status" value="1"/>
</dbReference>
<dbReference type="GO" id="GO:0005524">
    <property type="term" value="F:ATP binding"/>
    <property type="evidence" value="ECO:0007669"/>
    <property type="project" value="UniProtKB-KW"/>
</dbReference>
<dbReference type="GO" id="GO:0004756">
    <property type="term" value="F:selenide, water dikinase activity"/>
    <property type="evidence" value="ECO:0007669"/>
    <property type="project" value="TreeGrafter"/>
</dbReference>
<evidence type="ECO:0000256" key="3">
    <source>
        <dbReference type="ARBA" id="ARBA00022777"/>
    </source>
</evidence>
<keyword evidence="2" id="KW-0547">Nucleotide-binding</keyword>
<organism evidence="8">
    <name type="scientific">marine sediment metagenome</name>
    <dbReference type="NCBI Taxonomy" id="412755"/>
    <lineage>
        <taxon>unclassified sequences</taxon>
        <taxon>metagenomes</taxon>
        <taxon>ecological metagenomes</taxon>
    </lineage>
</organism>
<dbReference type="SUPFAM" id="SSF55326">
    <property type="entry name" value="PurM N-terminal domain-like"/>
    <property type="match status" value="1"/>
</dbReference>
<dbReference type="AlphaFoldDB" id="X1EX85"/>
<accession>X1EX85</accession>
<evidence type="ECO:0000259" key="7">
    <source>
        <dbReference type="Pfam" id="PF02769"/>
    </source>
</evidence>
<sequence>MVKNIDIFTPILDEPEIMGEIAAANVVNDVFALNVQEISGMLVFLGLKKNMPMYIAEGLLKGIKNFMEKKIHSKVLGGHTIYSEWPLIGGEASGFVEKDKLIKKDFVKEGDKLILTKPIGNQAIMAAYRLQKNNPDLLENFSMNEIEDSIDLAIKLMIMPLQDVVKTIHTYNDMSFIHSMTDVSGFGLAGHLREMLQNSKFSAIIKKIPSIKLTSELA</sequence>
<dbReference type="InterPro" id="IPR004536">
    <property type="entry name" value="SPS/SelD"/>
</dbReference>
<evidence type="ECO:0000313" key="8">
    <source>
        <dbReference type="EMBL" id="GAH37187.1"/>
    </source>
</evidence>
<dbReference type="InterPro" id="IPR010918">
    <property type="entry name" value="PurM-like_C_dom"/>
</dbReference>
<evidence type="ECO:0000259" key="6">
    <source>
        <dbReference type="Pfam" id="PF00586"/>
    </source>
</evidence>
<dbReference type="GO" id="GO:0005737">
    <property type="term" value="C:cytoplasm"/>
    <property type="evidence" value="ECO:0007669"/>
    <property type="project" value="TreeGrafter"/>
</dbReference>
<dbReference type="Gene3D" id="3.90.650.10">
    <property type="entry name" value="PurM-like C-terminal domain"/>
    <property type="match status" value="1"/>
</dbReference>
<dbReference type="InterPro" id="IPR036921">
    <property type="entry name" value="PurM-like_N_sf"/>
</dbReference>
<dbReference type="EMBL" id="BARU01009452">
    <property type="protein sequence ID" value="GAH37187.1"/>
    <property type="molecule type" value="Genomic_DNA"/>
</dbReference>
<feature type="domain" description="PurM-like C-terminal" evidence="7">
    <location>
        <begin position="108"/>
        <end position="205"/>
    </location>
</feature>
<evidence type="ECO:0008006" key="9">
    <source>
        <dbReference type="Google" id="ProtNLM"/>
    </source>
</evidence>
<evidence type="ECO:0000256" key="1">
    <source>
        <dbReference type="ARBA" id="ARBA00022679"/>
    </source>
</evidence>
<feature type="non-terminal residue" evidence="8">
    <location>
        <position position="218"/>
    </location>
</feature>
<dbReference type="Pfam" id="PF00586">
    <property type="entry name" value="AIRS"/>
    <property type="match status" value="1"/>
</dbReference>
<gene>
    <name evidence="8" type="ORF">S03H2_18231</name>
</gene>
<dbReference type="InterPro" id="IPR016188">
    <property type="entry name" value="PurM-like_N"/>
</dbReference>
<keyword evidence="1" id="KW-0808">Transferase</keyword>
<evidence type="ECO:0000256" key="2">
    <source>
        <dbReference type="ARBA" id="ARBA00022741"/>
    </source>
</evidence>
<keyword evidence="5" id="KW-0711">Selenium</keyword>
<proteinExistence type="predicted"/>
<keyword evidence="4" id="KW-0067">ATP-binding</keyword>
<comment type="caution">
    <text evidence="8">The sequence shown here is derived from an EMBL/GenBank/DDBJ whole genome shotgun (WGS) entry which is preliminary data.</text>
</comment>